<feature type="compositionally biased region" description="Polar residues" evidence="1">
    <location>
        <begin position="260"/>
        <end position="303"/>
    </location>
</feature>
<evidence type="ECO:0000256" key="1">
    <source>
        <dbReference type="SAM" id="MobiDB-lite"/>
    </source>
</evidence>
<accession>A0AAD5Y7F4</accession>
<proteinExistence type="predicted"/>
<evidence type="ECO:0000313" key="3">
    <source>
        <dbReference type="Proteomes" id="UP001212997"/>
    </source>
</evidence>
<reference evidence="2" key="1">
    <citation type="submission" date="2022-07" db="EMBL/GenBank/DDBJ databases">
        <title>Genome Sequence of Physisporinus lineatus.</title>
        <authorList>
            <person name="Buettner E."/>
        </authorList>
    </citation>
    <scope>NUCLEOTIDE SEQUENCE</scope>
    <source>
        <strain evidence="2">VT162</strain>
    </source>
</reference>
<dbReference type="InterPro" id="IPR040521">
    <property type="entry name" value="KDZ"/>
</dbReference>
<dbReference type="Proteomes" id="UP001212997">
    <property type="component" value="Unassembled WGS sequence"/>
</dbReference>
<feature type="region of interest" description="Disordered" evidence="1">
    <location>
        <begin position="67"/>
        <end position="93"/>
    </location>
</feature>
<protein>
    <recommendedName>
        <fullName evidence="4">CxC1-like cysteine cluster associated with KDZ transposases domain-containing protein</fullName>
    </recommendedName>
</protein>
<evidence type="ECO:0000313" key="2">
    <source>
        <dbReference type="EMBL" id="KAJ3474200.1"/>
    </source>
</evidence>
<evidence type="ECO:0008006" key="4">
    <source>
        <dbReference type="Google" id="ProtNLM"/>
    </source>
</evidence>
<dbReference type="Pfam" id="PF18758">
    <property type="entry name" value="KDZ"/>
    <property type="match status" value="1"/>
</dbReference>
<dbReference type="PANTHER" id="PTHR33096">
    <property type="entry name" value="CXC2 DOMAIN-CONTAINING PROTEIN"/>
    <property type="match status" value="1"/>
</dbReference>
<keyword evidence="3" id="KW-1185">Reference proteome</keyword>
<comment type="caution">
    <text evidence="2">The sequence shown here is derived from an EMBL/GenBank/DDBJ whole genome shotgun (WGS) entry which is preliminary data.</text>
</comment>
<dbReference type="PANTHER" id="PTHR33096:SF1">
    <property type="entry name" value="CXC1-LIKE CYSTEINE CLUSTER ASSOCIATED WITH KDZ TRANSPOSASES DOMAIN-CONTAINING PROTEIN"/>
    <property type="match status" value="1"/>
</dbReference>
<gene>
    <name evidence="2" type="ORF">NLI96_g12593</name>
</gene>
<dbReference type="EMBL" id="JANAWD010001123">
    <property type="protein sequence ID" value="KAJ3474200.1"/>
    <property type="molecule type" value="Genomic_DNA"/>
</dbReference>
<feature type="region of interest" description="Disordered" evidence="1">
    <location>
        <begin position="1"/>
        <end position="35"/>
    </location>
</feature>
<feature type="compositionally biased region" description="Basic and acidic residues" evidence="1">
    <location>
        <begin position="1026"/>
        <end position="1041"/>
    </location>
</feature>
<dbReference type="AlphaFoldDB" id="A0AAD5Y7F4"/>
<feature type="region of interest" description="Disordered" evidence="1">
    <location>
        <begin position="411"/>
        <end position="430"/>
    </location>
</feature>
<organism evidence="2 3">
    <name type="scientific">Meripilus lineatus</name>
    <dbReference type="NCBI Taxonomy" id="2056292"/>
    <lineage>
        <taxon>Eukaryota</taxon>
        <taxon>Fungi</taxon>
        <taxon>Dikarya</taxon>
        <taxon>Basidiomycota</taxon>
        <taxon>Agaricomycotina</taxon>
        <taxon>Agaricomycetes</taxon>
        <taxon>Polyporales</taxon>
        <taxon>Meripilaceae</taxon>
        <taxon>Meripilus</taxon>
    </lineage>
</organism>
<feature type="region of interest" description="Disordered" evidence="1">
    <location>
        <begin position="1016"/>
        <end position="1051"/>
    </location>
</feature>
<feature type="region of interest" description="Disordered" evidence="1">
    <location>
        <begin position="252"/>
        <end position="328"/>
    </location>
</feature>
<feature type="compositionally biased region" description="Polar residues" evidence="1">
    <location>
        <begin position="20"/>
        <end position="29"/>
    </location>
</feature>
<feature type="compositionally biased region" description="Basic residues" evidence="1">
    <location>
        <begin position="1"/>
        <end position="17"/>
    </location>
</feature>
<sequence length="1051" mass="120651">MSARRPKFSPSKSKRKAQNAVPSGSSNLLVLSEAPRTRLPPTTARLAIPRHQTILSLPVRKSYVQIQRPRTHPSPSHPNPGGLDDSDDPFIADDSTITNDFTNAIHQHTLGDPINPNAQKRQRQWRQWQFHTIPSLVQPYLDILKKTRSLRDKHPPCEPLRSVQLLQGALFPCAPLYPTLAVDLNLLDFVKKLFLRLPPNLSGWCETLEDFLDCRGYRLEAKEGIRRRFTNALRWYTVTAIRAEEFVRQQIDDKRPSRHLNPSLSTQLTPEVSSDNQSPSAPPDTTQFTRETAPLGSSTRQSSPMPPVDDRPSTPPNTTQSIRRESEVPEVLVRPSLYLQRRCPLCFGGLEGHNPGPEPDVIVCCDGNFTQKRRKGQTEEDTWPWSHPDTVFISEDKLKDMEKYVEECRARKQAPRRAGNQDTTSDSCEDGMRVPNSVLDGCQESFAAADEKREKASTQFFRDTGLMAMLCRHDRVLFLTNMTSAGEKQHYTLALIKELFRHLPNEITVGLLYDISCFVHRSCLKHDLLPDLVPRITFALSVLHAYGHQWPCQLVYHPRKCIGFGLSDGEGCERFWSRIKKLIPPLRVSGYHQRLLVLDEQVKHLDDKSLDSLAAWLLRRWTHCSDLKRAAEDGLKEIEFPVDVLRQEWNAQIVAQTKPAPKRSQREGQKAVEEILGLKEVIESYRAEEVQLQAELLVSNTVTPMSEIQEKLSAVRKIRLDTEERVKILRNRLSVDGRLDLTRLINDKYLQRRMNARTLKMRILQRLRECKFELERMQHSYRNVLNDKKLANHIRSATKRCDPTIQKLTKTYNSLVAEIETMIRDRKAPRGARAPRPIDSKGLFSLDVDDVIWADDHDDPKSSAPLWQCNEDLRRGIRLLLQRDRCEEEEKRLQRERSSIQEWFVEEWQSTQKAIGAVGNNPSVEYQLKRYANRLLRLCARWRSQVIAIPSERLLPPNWGMSDTEFAEGLVAAASGCFKVYGIADEDIDDDDIENCSEGDEDNAAFMEELETHAFGYTRPSDNLEGDYRKSVESSDWDRSQSPRKRARGLE</sequence>
<name>A0AAD5Y7F4_9APHY</name>
<feature type="compositionally biased region" description="Basic residues" evidence="1">
    <location>
        <begin position="1042"/>
        <end position="1051"/>
    </location>
</feature>